<name>A0A0V1FTG0_TRIPS</name>
<dbReference type="GO" id="GO:0001784">
    <property type="term" value="F:phosphotyrosine residue binding"/>
    <property type="evidence" value="ECO:0007669"/>
    <property type="project" value="InterPro"/>
</dbReference>
<evidence type="ECO:0000259" key="6">
    <source>
        <dbReference type="PROSITE" id="PS50009"/>
    </source>
</evidence>
<dbReference type="CDD" id="cd10337">
    <property type="entry name" value="SH2_BCAR3"/>
    <property type="match status" value="1"/>
</dbReference>
<dbReference type="InterPro" id="IPR051853">
    <property type="entry name" value="SH2-Ras-GEF_adapter"/>
</dbReference>
<dbReference type="PROSITE" id="PS50009">
    <property type="entry name" value="RASGEF_CAT"/>
    <property type="match status" value="1"/>
</dbReference>
<proteinExistence type="predicted"/>
<dbReference type="PROSITE" id="PS50001">
    <property type="entry name" value="SH2"/>
    <property type="match status" value="1"/>
</dbReference>
<dbReference type="GO" id="GO:0005085">
    <property type="term" value="F:guanyl-nucleotide exchange factor activity"/>
    <property type="evidence" value="ECO:0007669"/>
    <property type="project" value="UniProtKB-KW"/>
</dbReference>
<sequence>MLQLQLSCANRNQRLCVCCSVWESRIDDHYWYHGSIDRSQAEMLVLYPGDFLVRDSLSREHDYVITCNWQGYPTHFAISRTVQNQGTLYERAFFKIEEEQFDSIPALIHFYVGNKQPLTRDSQCIISKPVNRDPASPPKPCVPFQVDNNRLGAVYQAVKQNGIDNIAVPEIPDHIRNRPLPELPLIKELQLQQQQPQYLKKSFKSSNDLVSSIKQQYPAEVYRNSSNNISFTNINSLEDGYLYTGNNFNGIVVDDSTEQRFHWPEEHEYCDIDYEEVLPIEKSNPNAKLAADVKIMNNSHDDDNELGTTTKTTDSLFIYDAPSNDAPVDMNDIQLQLTSRIHVQSYTCENFPADLKPMDCRIWPEICKILLQLDCAELCFYLNREDVRFLSAHACSAHPLVPVDLSLLLLPQGDQFRKDIIERCTTLKYFIIMSILNADNFNQRVQLMVKWIEISEKMKNSFDNFFSFNSIIAALSSSQVTSITSHWSNLRSNYTACAVTYESKLRRMYVEKLYWNLNWVSNEMNFKGIPELETICHLFQPIDKKPNENFFDHLFRDDEHFGLESIWQVLLEARKWKNVQLLSLGGDQVQVEDQNLSSFANEMFQTEFQIFTLWGIKASSVSSSPTMGSSCVKKTESIDNTEDTSGSGAYHGMNRSDNGQRCHQKFRSLRRLEPIRRESQHSGTFYYAIATLADATHDVGNITQTLVHLQTPWSPYKDPLEVEALVRKAKAEMKTISVTNDCLFVDYRFVCHLPPNAKIRAS</sequence>
<organism evidence="7 8">
    <name type="scientific">Trichinella pseudospiralis</name>
    <name type="common">Parasitic roundworm</name>
    <dbReference type="NCBI Taxonomy" id="6337"/>
    <lineage>
        <taxon>Eukaryota</taxon>
        <taxon>Metazoa</taxon>
        <taxon>Ecdysozoa</taxon>
        <taxon>Nematoda</taxon>
        <taxon>Enoplea</taxon>
        <taxon>Dorylaimia</taxon>
        <taxon>Trichinellida</taxon>
        <taxon>Trichinellidae</taxon>
        <taxon>Trichinella</taxon>
    </lineage>
</organism>
<dbReference type="SMART" id="SM00252">
    <property type="entry name" value="SH2"/>
    <property type="match status" value="1"/>
</dbReference>
<dbReference type="InterPro" id="IPR044102">
    <property type="entry name" value="SH2_SHEP1/BCAR3/NSP1"/>
</dbReference>
<dbReference type="Gene3D" id="1.10.840.10">
    <property type="entry name" value="Ras guanine-nucleotide exchange factors catalytic domain"/>
    <property type="match status" value="1"/>
</dbReference>
<dbReference type="Pfam" id="PF00617">
    <property type="entry name" value="RasGEF"/>
    <property type="match status" value="1"/>
</dbReference>
<evidence type="ECO:0000256" key="2">
    <source>
        <dbReference type="PROSITE-ProRule" id="PRU00168"/>
    </source>
</evidence>
<dbReference type="SUPFAM" id="SSF55550">
    <property type="entry name" value="SH2 domain"/>
    <property type="match status" value="1"/>
</dbReference>
<dbReference type="InterPro" id="IPR036860">
    <property type="entry name" value="SH2_dom_sf"/>
</dbReference>
<dbReference type="Pfam" id="PF00017">
    <property type="entry name" value="SH2"/>
    <property type="match status" value="1"/>
</dbReference>
<dbReference type="FunFam" id="3.30.505.10:FF:000013">
    <property type="entry name" value="SH2 domain-containing protein 3C isoform X1"/>
    <property type="match status" value="1"/>
</dbReference>
<keyword evidence="1 3" id="KW-0727">SH2 domain</keyword>
<dbReference type="GO" id="GO:0007264">
    <property type="term" value="P:small GTPase-mediated signal transduction"/>
    <property type="evidence" value="ECO:0007669"/>
    <property type="project" value="InterPro"/>
</dbReference>
<evidence type="ECO:0000313" key="8">
    <source>
        <dbReference type="Proteomes" id="UP000054995"/>
    </source>
</evidence>
<dbReference type="InterPro" id="IPR036964">
    <property type="entry name" value="RASGEF_cat_dom_sf"/>
</dbReference>
<dbReference type="Gene3D" id="3.30.505.10">
    <property type="entry name" value="SH2 domain"/>
    <property type="match status" value="1"/>
</dbReference>
<dbReference type="PANTHER" id="PTHR14247">
    <property type="entry name" value="BREAST CANCER ANTI-ESTROGEN RESISTANCE PROTEIN 3 HOMOLOG-LIKE PROTEIN"/>
    <property type="match status" value="1"/>
</dbReference>
<dbReference type="InterPro" id="IPR001895">
    <property type="entry name" value="RASGEF_cat_dom"/>
</dbReference>
<evidence type="ECO:0000256" key="1">
    <source>
        <dbReference type="ARBA" id="ARBA00022999"/>
    </source>
</evidence>
<dbReference type="SUPFAM" id="SSF48366">
    <property type="entry name" value="Ras GEF"/>
    <property type="match status" value="1"/>
</dbReference>
<dbReference type="OrthoDB" id="9204160at2759"/>
<evidence type="ECO:0000313" key="7">
    <source>
        <dbReference type="EMBL" id="KRY89316.1"/>
    </source>
</evidence>
<feature type="domain" description="Ras-GEF" evidence="6">
    <location>
        <begin position="365"/>
        <end position="626"/>
    </location>
</feature>
<dbReference type="Proteomes" id="UP000054995">
    <property type="component" value="Unassembled WGS sequence"/>
</dbReference>
<comment type="caution">
    <text evidence="7">The sequence shown here is derived from an EMBL/GenBank/DDBJ whole genome shotgun (WGS) entry which is preliminary data.</text>
</comment>
<dbReference type="InterPro" id="IPR023578">
    <property type="entry name" value="Ras_GEF_dom_sf"/>
</dbReference>
<evidence type="ECO:0000256" key="4">
    <source>
        <dbReference type="SAM" id="MobiDB-lite"/>
    </source>
</evidence>
<dbReference type="EMBL" id="JYDT01000033">
    <property type="protein sequence ID" value="KRY89316.1"/>
    <property type="molecule type" value="Genomic_DNA"/>
</dbReference>
<dbReference type="PANTHER" id="PTHR14247:SF8">
    <property type="entry name" value="RAS-GEF DOMAIN-CONTAINING PROTEIN"/>
    <property type="match status" value="1"/>
</dbReference>
<dbReference type="InterPro" id="IPR000980">
    <property type="entry name" value="SH2"/>
</dbReference>
<protein>
    <submittedName>
        <fullName evidence="7">Breast cancer anti-estrogen resistance protein 3</fullName>
    </submittedName>
</protein>
<evidence type="ECO:0000259" key="5">
    <source>
        <dbReference type="PROSITE" id="PS50001"/>
    </source>
</evidence>
<reference evidence="7 8" key="1">
    <citation type="submission" date="2015-01" db="EMBL/GenBank/DDBJ databases">
        <title>Evolution of Trichinella species and genotypes.</title>
        <authorList>
            <person name="Korhonen P.K."/>
            <person name="Edoardo P."/>
            <person name="Giuseppe L.R."/>
            <person name="Gasser R.B."/>
        </authorList>
    </citation>
    <scope>NUCLEOTIDE SEQUENCE [LARGE SCALE GENOMIC DNA]</scope>
    <source>
        <strain evidence="7">ISS470</strain>
    </source>
</reference>
<accession>A0A0V1FTG0</accession>
<gene>
    <name evidence="7" type="primary">BCAR3</name>
    <name evidence="7" type="ORF">T4D_6647</name>
</gene>
<dbReference type="AlphaFoldDB" id="A0A0V1FTG0"/>
<keyword evidence="2" id="KW-0344">Guanine-nucleotide releasing factor</keyword>
<feature type="region of interest" description="Disordered" evidence="4">
    <location>
        <begin position="629"/>
        <end position="660"/>
    </location>
</feature>
<dbReference type="PRINTS" id="PR00401">
    <property type="entry name" value="SH2DOMAIN"/>
</dbReference>
<feature type="domain" description="SH2" evidence="5">
    <location>
        <begin position="31"/>
        <end position="130"/>
    </location>
</feature>
<evidence type="ECO:0000256" key="3">
    <source>
        <dbReference type="PROSITE-ProRule" id="PRU00191"/>
    </source>
</evidence>
<keyword evidence="8" id="KW-1185">Reference proteome</keyword>